<comment type="subcellular location">
    <subcellularLocation>
        <location evidence="3">Cytoplasm</location>
    </subcellularLocation>
</comment>
<dbReference type="OrthoDB" id="3197277at2"/>
<dbReference type="RefSeq" id="WP_149771035.1">
    <property type="nucleotide sequence ID" value="NZ_VDFQ02000006.1"/>
</dbReference>
<evidence type="ECO:0000256" key="1">
    <source>
        <dbReference type="ARBA" id="ARBA00022490"/>
    </source>
</evidence>
<protein>
    <recommendedName>
        <fullName evidence="3">Sulfur carrier protein FdhD</fullName>
    </recommendedName>
</protein>
<name>A0A5Q6RP50_9ACTN</name>
<dbReference type="GO" id="GO:0016783">
    <property type="term" value="F:sulfurtransferase activity"/>
    <property type="evidence" value="ECO:0007669"/>
    <property type="project" value="InterPro"/>
</dbReference>
<dbReference type="InterPro" id="IPR003786">
    <property type="entry name" value="FdhD"/>
</dbReference>
<feature type="binding site" evidence="3">
    <location>
        <begin position="267"/>
        <end position="272"/>
    </location>
    <ligand>
        <name>Mo-bis(molybdopterin guanine dinucleotide)</name>
        <dbReference type="ChEBI" id="CHEBI:60539"/>
    </ligand>
</feature>
<evidence type="ECO:0000256" key="3">
    <source>
        <dbReference type="HAMAP-Rule" id="MF_00187"/>
    </source>
</evidence>
<comment type="function">
    <text evidence="3">Required for formate dehydrogenase (FDH) activity. Acts as a sulfur carrier protein that transfers sulfur from IscS to the molybdenum cofactor prior to its insertion into FDH.</text>
</comment>
<comment type="caution">
    <text evidence="4">The sequence shown here is derived from an EMBL/GenBank/DDBJ whole genome shotgun (WGS) entry which is preliminary data.</text>
</comment>
<evidence type="ECO:0000313" key="4">
    <source>
        <dbReference type="EMBL" id="KAA1419812.1"/>
    </source>
</evidence>
<organism evidence="4 5">
    <name type="scientific">Mumia zhuanghuii</name>
    <dbReference type="NCBI Taxonomy" id="2585211"/>
    <lineage>
        <taxon>Bacteria</taxon>
        <taxon>Bacillati</taxon>
        <taxon>Actinomycetota</taxon>
        <taxon>Actinomycetes</taxon>
        <taxon>Propionibacteriales</taxon>
        <taxon>Nocardioidaceae</taxon>
        <taxon>Mumia</taxon>
    </lineage>
</organism>
<dbReference type="EMBL" id="VDFQ02000006">
    <property type="protein sequence ID" value="KAA1419812.1"/>
    <property type="molecule type" value="Genomic_DNA"/>
</dbReference>
<reference evidence="4 5" key="1">
    <citation type="submission" date="2019-09" db="EMBL/GenBank/DDBJ databases">
        <title>Mumia zhuanghuii sp. nov. isolated from the intestinal contents of plateau pika (Ochotona curzoniae) in the Qinghai-Tibet plateau of China.</title>
        <authorList>
            <person name="Tian Z."/>
        </authorList>
    </citation>
    <scope>NUCLEOTIDE SEQUENCE [LARGE SCALE GENOMIC DNA]</scope>
    <source>
        <strain evidence="5">350</strain>
    </source>
</reference>
<gene>
    <name evidence="3" type="primary">fdhD</name>
    <name evidence="4" type="ORF">FE697_018060</name>
</gene>
<sequence length="284" mass="30002">MTAPTSRRRVVEWVDGVSRAHEDRLIAEEPLEIRISAPGSSDRRLGVTMRTPGHDFELAAGLVLAEGVVNSRDDLAGIAYCTDADLTDAQRFNVVTVALTGPPTRTWQERSLRATSACGVCGTDSLDEVETLVAGLPERPVAVDGAWEPFALASLPDELRRHQRHFDRTGGAHAAGLFRPDGTVVVVREDVGRHNAVDKAVGHCLLEGSLREGLPTAGLALCTSGRIGFEIVQKAAVAGVTAVVGVGAPTTLAARLCDRTGLTLAGFARDGRVVVYADPTLDAP</sequence>
<dbReference type="GO" id="GO:0005737">
    <property type="term" value="C:cytoplasm"/>
    <property type="evidence" value="ECO:0007669"/>
    <property type="project" value="UniProtKB-SubCell"/>
</dbReference>
<keyword evidence="1 3" id="KW-0963">Cytoplasm</keyword>
<comment type="similarity">
    <text evidence="3">Belongs to the FdhD family.</text>
</comment>
<keyword evidence="4" id="KW-0808">Transferase</keyword>
<dbReference type="Gene3D" id="3.40.140.10">
    <property type="entry name" value="Cytidine Deaminase, domain 2"/>
    <property type="match status" value="1"/>
</dbReference>
<evidence type="ECO:0000313" key="5">
    <source>
        <dbReference type="Proteomes" id="UP000307768"/>
    </source>
</evidence>
<evidence type="ECO:0000256" key="2">
    <source>
        <dbReference type="ARBA" id="ARBA00023150"/>
    </source>
</evidence>
<dbReference type="SUPFAM" id="SSF53927">
    <property type="entry name" value="Cytidine deaminase-like"/>
    <property type="match status" value="1"/>
</dbReference>
<dbReference type="GO" id="GO:0006777">
    <property type="term" value="P:Mo-molybdopterin cofactor biosynthetic process"/>
    <property type="evidence" value="ECO:0007669"/>
    <property type="project" value="UniProtKB-UniRule"/>
</dbReference>
<dbReference type="PANTHER" id="PTHR30592">
    <property type="entry name" value="FORMATE DEHYDROGENASE"/>
    <property type="match status" value="1"/>
</dbReference>
<feature type="active site" description="Cysteine persulfide intermediate" evidence="3">
    <location>
        <position position="118"/>
    </location>
</feature>
<proteinExistence type="inferred from homology"/>
<keyword evidence="2 3" id="KW-0501">Molybdenum cofactor biosynthesis</keyword>
<accession>A0A5Q6RP50</accession>
<dbReference type="Gene3D" id="3.10.20.10">
    <property type="match status" value="1"/>
</dbReference>
<dbReference type="InterPro" id="IPR016193">
    <property type="entry name" value="Cytidine_deaminase-like"/>
</dbReference>
<dbReference type="HAMAP" id="MF_00187">
    <property type="entry name" value="FdhD"/>
    <property type="match status" value="1"/>
</dbReference>
<dbReference type="GO" id="GO:0097163">
    <property type="term" value="F:sulfur carrier activity"/>
    <property type="evidence" value="ECO:0007669"/>
    <property type="project" value="UniProtKB-UniRule"/>
</dbReference>
<dbReference type="PANTHER" id="PTHR30592:SF1">
    <property type="entry name" value="SULFUR CARRIER PROTEIN FDHD"/>
    <property type="match status" value="1"/>
</dbReference>
<dbReference type="AlphaFoldDB" id="A0A5Q6RP50"/>
<dbReference type="PIRSF" id="PIRSF015626">
    <property type="entry name" value="FdhD"/>
    <property type="match status" value="1"/>
</dbReference>
<dbReference type="Pfam" id="PF02634">
    <property type="entry name" value="FdhD-NarQ"/>
    <property type="match status" value="1"/>
</dbReference>
<dbReference type="Proteomes" id="UP000307768">
    <property type="component" value="Unassembled WGS sequence"/>
</dbReference>